<feature type="domain" description="NolW-like" evidence="8">
    <location>
        <begin position="195"/>
        <end position="253"/>
    </location>
</feature>
<evidence type="ECO:0000259" key="7">
    <source>
        <dbReference type="Pfam" id="PF00263"/>
    </source>
</evidence>
<dbReference type="PRINTS" id="PR01032">
    <property type="entry name" value="PHAGEIV"/>
</dbReference>
<dbReference type="InterPro" id="IPR004846">
    <property type="entry name" value="T2SS/T3SS_dom"/>
</dbReference>
<evidence type="ECO:0000256" key="2">
    <source>
        <dbReference type="ARBA" id="ARBA00022729"/>
    </source>
</evidence>
<evidence type="ECO:0000313" key="10">
    <source>
        <dbReference type="Proteomes" id="UP000234271"/>
    </source>
</evidence>
<organism evidence="9 10">
    <name type="scientific">Beggiatoa leptomitoformis</name>
    <dbReference type="NCBI Taxonomy" id="288004"/>
    <lineage>
        <taxon>Bacteria</taxon>
        <taxon>Pseudomonadati</taxon>
        <taxon>Pseudomonadota</taxon>
        <taxon>Gammaproteobacteria</taxon>
        <taxon>Thiotrichales</taxon>
        <taxon>Thiotrichaceae</taxon>
        <taxon>Beggiatoa</taxon>
    </lineage>
</organism>
<dbReference type="InterPro" id="IPR038591">
    <property type="entry name" value="NolW-like_sf"/>
</dbReference>
<comment type="similarity">
    <text evidence="4">Belongs to the bacterial secretin family.</text>
</comment>
<keyword evidence="2" id="KW-0732">Signal</keyword>
<evidence type="ECO:0000256" key="3">
    <source>
        <dbReference type="ARBA" id="ARBA00023136"/>
    </source>
</evidence>
<keyword evidence="10" id="KW-1185">Reference proteome</keyword>
<evidence type="ECO:0000313" key="9">
    <source>
        <dbReference type="EMBL" id="AUI69939.1"/>
    </source>
</evidence>
<dbReference type="PANTHER" id="PTHR30332:SF25">
    <property type="entry name" value="SECRETIN XPSD"/>
    <property type="match status" value="1"/>
</dbReference>
<dbReference type="AlphaFoldDB" id="A0A2N9YHR3"/>
<evidence type="ECO:0000256" key="4">
    <source>
        <dbReference type="RuleBase" id="RU004003"/>
    </source>
</evidence>
<dbReference type="GO" id="GO:0009306">
    <property type="term" value="P:protein secretion"/>
    <property type="evidence" value="ECO:0007669"/>
    <property type="project" value="InterPro"/>
</dbReference>
<dbReference type="Gene3D" id="3.55.50.30">
    <property type="match status" value="1"/>
</dbReference>
<feature type="domain" description="Type II/III secretion system secretin-like" evidence="7">
    <location>
        <begin position="508"/>
        <end position="673"/>
    </location>
</feature>
<comment type="subcellular location">
    <subcellularLocation>
        <location evidence="5">Cell outer membrane</location>
    </subcellularLocation>
    <subcellularLocation>
        <location evidence="1">Membrane</location>
    </subcellularLocation>
</comment>
<dbReference type="EMBL" id="CP018889">
    <property type="protein sequence ID" value="AUI69939.1"/>
    <property type="molecule type" value="Genomic_DNA"/>
</dbReference>
<dbReference type="Gene3D" id="3.30.1370.120">
    <property type="match status" value="2"/>
</dbReference>
<name>A0A2N9YHR3_9GAMM</name>
<sequence>MSKNALLFIYTVIFLSACVLPPAQDMRIPTPLRAPAVNYSNATQVEEKKEEPRDTTHFQDTPRYPLTLSSVGGEVKDYIPTFAHNQPLQISVEALPLPAFINEVYGNLLGVSFEIEASLQAKKDLVTLRVVDSQTPIQLYKLANQVLENYGVAIVLQGDMLRFVPSANNTNIVPPLLVTGTTLPNVPISHRPIFQVVPLKVVRNTQVAGWLRQIYNNPKLQMIEDPERNAMVLLGTPELIRSAVDIIGFLDQPFMRSRHSVRIEPVFLSAEELTTQLTSVLASEGFAVSGGASSGGSIIMFPLKASNALITFANDASVIEHVKQWVKTLDAPNSTINKKVGDSLYFYPVQNTQAENLAKVLTPLLDGVVAAATPNTNRPANVPNTTPPTNVSPSTTTSTTTTTTSRKLVVDTNRNALLYQGSSESWAYLLPILKQMDQPPKLTLIEVTLAEVTLTDQEQFGIEWLAKGIDLGSTLGGTLSTIALSTSNSGLTYTIDNAGQTRALLGAFASNSRVSLLSSPRIMVKSGESATINVGTEVPIVTSQSSDSSQQSDSTILQQIQYRNTGVILTVKPIVHAGNRIDLDINQEVSNASTNEFSGIDSPSIFNRSIATKLTLNDGGSVLLGGLISSNSDTGDSGVPILKDIPIIGSLFKTESSNKTRTELIAIIVPYVISNDAEAQEITQSFRERLTVETTDTVSSTVPTATVIPNIIQPLKQQTTP</sequence>
<dbReference type="PROSITE" id="PS51257">
    <property type="entry name" value="PROKAR_LIPOPROTEIN"/>
    <property type="match status" value="1"/>
</dbReference>
<dbReference type="Proteomes" id="UP000234271">
    <property type="component" value="Chromosome"/>
</dbReference>
<accession>A0A2N9YHR3</accession>
<dbReference type="GO" id="GO:0009279">
    <property type="term" value="C:cell outer membrane"/>
    <property type="evidence" value="ECO:0007669"/>
    <property type="project" value="UniProtKB-SubCell"/>
</dbReference>
<dbReference type="InterPro" id="IPR005644">
    <property type="entry name" value="NolW-like"/>
</dbReference>
<dbReference type="PANTHER" id="PTHR30332">
    <property type="entry name" value="PROBABLE GENERAL SECRETION PATHWAY PROTEIN D"/>
    <property type="match status" value="1"/>
</dbReference>
<gene>
    <name evidence="9" type="ORF">BLE401_15355</name>
</gene>
<dbReference type="InterPro" id="IPR050810">
    <property type="entry name" value="Bact_Secretion_Sys_Channel"/>
</dbReference>
<dbReference type="PRINTS" id="PR00811">
    <property type="entry name" value="BCTERIALGSPD"/>
</dbReference>
<dbReference type="Pfam" id="PF03958">
    <property type="entry name" value="Secretin_N"/>
    <property type="match status" value="1"/>
</dbReference>
<dbReference type="GO" id="GO:0015627">
    <property type="term" value="C:type II protein secretion system complex"/>
    <property type="evidence" value="ECO:0007669"/>
    <property type="project" value="TreeGrafter"/>
</dbReference>
<evidence type="ECO:0000256" key="1">
    <source>
        <dbReference type="ARBA" id="ARBA00004370"/>
    </source>
</evidence>
<dbReference type="Pfam" id="PF00263">
    <property type="entry name" value="Secretin"/>
    <property type="match status" value="1"/>
</dbReference>
<reference evidence="10" key="1">
    <citation type="submission" date="2016-12" db="EMBL/GenBank/DDBJ databases">
        <title>Complete Genome Sequence of Beggiatoa leptomitiformis D-401.</title>
        <authorList>
            <person name="Fomenkov A."/>
            <person name="Vincze T."/>
            <person name="Grabovich M."/>
            <person name="Anton B.P."/>
            <person name="Dubinina G."/>
            <person name="Orlova M."/>
            <person name="Belousova E."/>
            <person name="Roberts R.J."/>
        </authorList>
    </citation>
    <scope>NUCLEOTIDE SEQUENCE [LARGE SCALE GENOMIC DNA]</scope>
    <source>
        <strain evidence="10">D-401</strain>
    </source>
</reference>
<dbReference type="InterPro" id="IPR001775">
    <property type="entry name" value="GspD/PilQ"/>
</dbReference>
<protein>
    <submittedName>
        <fullName evidence="9">Uncharacterized protein</fullName>
    </submittedName>
</protein>
<proteinExistence type="inferred from homology"/>
<keyword evidence="5" id="KW-0813">Transport</keyword>
<feature type="region of interest" description="Disordered" evidence="6">
    <location>
        <begin position="374"/>
        <end position="406"/>
    </location>
</feature>
<evidence type="ECO:0000256" key="6">
    <source>
        <dbReference type="SAM" id="MobiDB-lite"/>
    </source>
</evidence>
<evidence type="ECO:0000259" key="8">
    <source>
        <dbReference type="Pfam" id="PF03958"/>
    </source>
</evidence>
<keyword evidence="3" id="KW-0472">Membrane</keyword>
<evidence type="ECO:0000256" key="5">
    <source>
        <dbReference type="RuleBase" id="RU004004"/>
    </source>
</evidence>